<evidence type="ECO:0000256" key="5">
    <source>
        <dbReference type="ARBA" id="ARBA00023125"/>
    </source>
</evidence>
<evidence type="ECO:0000259" key="9">
    <source>
        <dbReference type="PROSITE" id="PS51644"/>
    </source>
</evidence>
<dbReference type="OrthoDB" id="1914176at2759"/>
<dbReference type="GO" id="GO:0003723">
    <property type="term" value="F:RNA binding"/>
    <property type="evidence" value="ECO:0007669"/>
    <property type="project" value="UniProtKB-KW"/>
</dbReference>
<feature type="domain" description="C3H1-type" evidence="8">
    <location>
        <begin position="106"/>
        <end position="133"/>
    </location>
</feature>
<evidence type="ECO:0000313" key="11">
    <source>
        <dbReference type="Proteomes" id="UP000015453"/>
    </source>
</evidence>
<keyword evidence="11" id="KW-1185">Reference proteome</keyword>
<accession>S8C340</accession>
<keyword evidence="3 6" id="KW-0862">Zinc</keyword>
<keyword evidence="5" id="KW-0238">DNA-binding</keyword>
<feature type="region of interest" description="Disordered" evidence="7">
    <location>
        <begin position="449"/>
        <end position="475"/>
    </location>
</feature>
<evidence type="ECO:0000256" key="4">
    <source>
        <dbReference type="ARBA" id="ARBA00022884"/>
    </source>
</evidence>
<dbReference type="PROSITE" id="PS51644">
    <property type="entry name" value="HTH_OST"/>
    <property type="match status" value="1"/>
</dbReference>
<sequence length="475" mass="53760">MDAREAAEAVMKRISKLESESVAKKILGYMFLQDIPDQEMIRYALGPDILIHDLIQRAKTAHIMLVDSFGSNETITMQQYPPPPAYPAYPMMEYCPDGGCSESDQPPPVKICHYHKKGYCKHGMNCRYYHHMEEMMFPNPPNHRPLEGGDDGMASLEYELIQLLRSRRGSPVSIASLPTLYCDMYGKTLQAQGYLTESQRHGKAGYSLTKLLARLSDSIKIVIRPHGQHAVLLAEDAPKYLDVRAQKNDPGPIVSDSRQIYLTFPAESTFTEEDVIYGPVEDVRIPCQQKRMYGFVTFDSVETVKLILSKGNPHYVCDARVLVKPYREKPKHSDRKYAGDKAESPLFHRFSPLHITYSDPQAGAWESSSMRSFTRSPVEEHGQLGFNFEMGRLSNLRLSCEAMSSQSCLAHSMEQLNVQEEERNHHHMLNVLNYKSISDDLPKLRPINCGDQESSTHSNIILPENPFTPTSSISA</sequence>
<reference evidence="10 11" key="1">
    <citation type="journal article" date="2013" name="BMC Genomics">
        <title>The miniature genome of a carnivorous plant Genlisea aurea contains a low number of genes and short non-coding sequences.</title>
        <authorList>
            <person name="Leushkin E.V."/>
            <person name="Sutormin R.A."/>
            <person name="Nabieva E.R."/>
            <person name="Penin A.A."/>
            <person name="Kondrashov A.S."/>
            <person name="Logacheva M.D."/>
        </authorList>
    </citation>
    <scope>NUCLEOTIDE SEQUENCE [LARGE SCALE GENOMIC DNA]</scope>
</reference>
<evidence type="ECO:0000256" key="3">
    <source>
        <dbReference type="ARBA" id="ARBA00022833"/>
    </source>
</evidence>
<dbReference type="InterPro" id="IPR025605">
    <property type="entry name" value="OST-HTH/LOTUS_dom"/>
</dbReference>
<dbReference type="FunFam" id="3.30.70.330:FF:000678">
    <property type="entry name" value="zinc finger CCCH domain-containing protein 53-like isoform X2"/>
    <property type="match status" value="1"/>
</dbReference>
<dbReference type="InterPro" id="IPR000571">
    <property type="entry name" value="Znf_CCCH"/>
</dbReference>
<dbReference type="Proteomes" id="UP000015453">
    <property type="component" value="Unassembled WGS sequence"/>
</dbReference>
<keyword evidence="4" id="KW-0694">RNA-binding</keyword>
<dbReference type="Gene3D" id="3.30.70.330">
    <property type="match status" value="1"/>
</dbReference>
<dbReference type="EMBL" id="AUSU01008884">
    <property type="protein sequence ID" value="EPS58806.1"/>
    <property type="molecule type" value="Genomic_DNA"/>
</dbReference>
<feature type="domain" description="HTH OST-type" evidence="9">
    <location>
        <begin position="152"/>
        <end position="235"/>
    </location>
</feature>
<evidence type="ECO:0000259" key="8">
    <source>
        <dbReference type="PROSITE" id="PS50103"/>
    </source>
</evidence>
<evidence type="ECO:0000256" key="7">
    <source>
        <dbReference type="SAM" id="MobiDB-lite"/>
    </source>
</evidence>
<evidence type="ECO:0000256" key="2">
    <source>
        <dbReference type="ARBA" id="ARBA00022771"/>
    </source>
</evidence>
<dbReference type="InterPro" id="IPR035979">
    <property type="entry name" value="RBD_domain_sf"/>
</dbReference>
<dbReference type="InterPro" id="IPR012677">
    <property type="entry name" value="Nucleotide-bd_a/b_plait_sf"/>
</dbReference>
<dbReference type="InterPro" id="IPR056276">
    <property type="entry name" value="AtC3H46-like_PABC-like"/>
</dbReference>
<feature type="zinc finger region" description="C3H1-type" evidence="6">
    <location>
        <begin position="106"/>
        <end position="133"/>
    </location>
</feature>
<dbReference type="PANTHER" id="PTHR24009">
    <property type="entry name" value="RNA-BINDING (RRM/RBD/RNP MOTIFS)"/>
    <property type="match status" value="1"/>
</dbReference>
<protein>
    <recommendedName>
        <fullName evidence="12">C3H1-type domain-containing protein</fullName>
    </recommendedName>
</protein>
<dbReference type="GO" id="GO:0008270">
    <property type="term" value="F:zinc ion binding"/>
    <property type="evidence" value="ECO:0007669"/>
    <property type="project" value="UniProtKB-KW"/>
</dbReference>
<evidence type="ECO:0008006" key="12">
    <source>
        <dbReference type="Google" id="ProtNLM"/>
    </source>
</evidence>
<proteinExistence type="predicted"/>
<evidence type="ECO:0000313" key="10">
    <source>
        <dbReference type="EMBL" id="EPS58806.1"/>
    </source>
</evidence>
<dbReference type="SUPFAM" id="SSF54928">
    <property type="entry name" value="RNA-binding domain, RBD"/>
    <property type="match status" value="1"/>
</dbReference>
<comment type="caution">
    <text evidence="10">The sequence shown here is derived from an EMBL/GenBank/DDBJ whole genome shotgun (WGS) entry which is preliminary data.</text>
</comment>
<evidence type="ECO:0000256" key="6">
    <source>
        <dbReference type="PROSITE-ProRule" id="PRU00723"/>
    </source>
</evidence>
<gene>
    <name evidence="10" type="ORF">M569_16007</name>
</gene>
<dbReference type="Pfam" id="PF23182">
    <property type="entry name" value="PABC_AtC3H46"/>
    <property type="match status" value="1"/>
</dbReference>
<organism evidence="10 11">
    <name type="scientific">Genlisea aurea</name>
    <dbReference type="NCBI Taxonomy" id="192259"/>
    <lineage>
        <taxon>Eukaryota</taxon>
        <taxon>Viridiplantae</taxon>
        <taxon>Streptophyta</taxon>
        <taxon>Embryophyta</taxon>
        <taxon>Tracheophyta</taxon>
        <taxon>Spermatophyta</taxon>
        <taxon>Magnoliopsida</taxon>
        <taxon>eudicotyledons</taxon>
        <taxon>Gunneridae</taxon>
        <taxon>Pentapetalae</taxon>
        <taxon>asterids</taxon>
        <taxon>lamiids</taxon>
        <taxon>Lamiales</taxon>
        <taxon>Lentibulariaceae</taxon>
        <taxon>Genlisea</taxon>
    </lineage>
</organism>
<name>S8C340_9LAMI</name>
<dbReference type="PROSITE" id="PS50103">
    <property type="entry name" value="ZF_C3H1"/>
    <property type="match status" value="1"/>
</dbReference>
<dbReference type="AlphaFoldDB" id="S8C340"/>
<dbReference type="GO" id="GO:0003677">
    <property type="term" value="F:DNA binding"/>
    <property type="evidence" value="ECO:0007669"/>
    <property type="project" value="UniProtKB-KW"/>
</dbReference>
<evidence type="ECO:0000256" key="1">
    <source>
        <dbReference type="ARBA" id="ARBA00022723"/>
    </source>
</evidence>
<keyword evidence="2 6" id="KW-0863">Zinc-finger</keyword>
<dbReference type="PANTHER" id="PTHR24009:SF0">
    <property type="entry name" value="ZINC FINGER CCCH DOMAIN-CONTAINING PROTEIN 18"/>
    <property type="match status" value="1"/>
</dbReference>
<keyword evidence="1 6" id="KW-0479">Metal-binding</keyword>